<accession>A0A5J6KWP2</accession>
<reference evidence="3" key="1">
    <citation type="submission" date="2019-09" db="EMBL/GenBank/DDBJ databases">
        <title>Mumia zhuanghuii sp. nov. isolated from the intestinal contents of plateau pika (Ochotona curzoniae) in the Qinghai-Tibet plateau of China.</title>
        <authorList>
            <person name="Tian Z."/>
        </authorList>
    </citation>
    <scope>NUCLEOTIDE SEQUENCE [LARGE SCALE GENOMIC DNA]</scope>
    <source>
        <strain evidence="3">L-033</strain>
    </source>
</reference>
<evidence type="ECO:0000313" key="3">
    <source>
        <dbReference type="Proteomes" id="UP000326838"/>
    </source>
</evidence>
<comment type="caution">
    <text evidence="2">The sequence shown here is derived from an EMBL/GenBank/DDBJ whole genome shotgun (WGS) entry which is preliminary data.</text>
</comment>
<evidence type="ECO:0000256" key="1">
    <source>
        <dbReference type="RuleBase" id="RU362001"/>
    </source>
</evidence>
<organism evidence="2 3">
    <name type="scientific">Microbacterium caowuchunii</name>
    <dbReference type="NCBI Taxonomy" id="2614638"/>
    <lineage>
        <taxon>Bacteria</taxon>
        <taxon>Bacillati</taxon>
        <taxon>Actinomycetota</taxon>
        <taxon>Actinomycetes</taxon>
        <taxon>Micrococcales</taxon>
        <taxon>Microbacteriaceae</taxon>
        <taxon>Microbacterium</taxon>
    </lineage>
</organism>
<dbReference type="RefSeq" id="WP_150891992.1">
    <property type="nucleotide sequence ID" value="NZ_CP044231.1"/>
</dbReference>
<protein>
    <recommendedName>
        <fullName evidence="1">ESAT-6-like protein</fullName>
    </recommendedName>
</protein>
<comment type="similarity">
    <text evidence="1">Belongs to the WXG100 family.</text>
</comment>
<dbReference type="InterPro" id="IPR036689">
    <property type="entry name" value="ESAT-6-like_sf"/>
</dbReference>
<dbReference type="Pfam" id="PF06013">
    <property type="entry name" value="WXG100"/>
    <property type="match status" value="1"/>
</dbReference>
<proteinExistence type="inferred from homology"/>
<dbReference type="AlphaFoldDB" id="A0A5J6KWP2"/>
<name>A0A5J6KWP2_9MICO</name>
<keyword evidence="3" id="KW-1185">Reference proteome</keyword>
<dbReference type="Proteomes" id="UP000326838">
    <property type="component" value="Unassembled WGS sequence"/>
</dbReference>
<accession>A0A5N0TKD3</accession>
<dbReference type="SUPFAM" id="SSF140453">
    <property type="entry name" value="EsxAB dimer-like"/>
    <property type="match status" value="1"/>
</dbReference>
<gene>
    <name evidence="2" type="ORF">F6B40_02720</name>
</gene>
<dbReference type="NCBIfam" id="TIGR03930">
    <property type="entry name" value="WXG100_ESAT6"/>
    <property type="match status" value="1"/>
</dbReference>
<sequence>MSAGGVTLEFGAAEAALASLRASRVGIAAELQKLEDAAQGLSGSWSGDAERAYRSAQAQWSTSMIELNAVLDAACTVLQNWIEGMRQTERELAQGWPG</sequence>
<dbReference type="EMBL" id="VYUY01000005">
    <property type="protein sequence ID" value="KAA9135452.1"/>
    <property type="molecule type" value="Genomic_DNA"/>
</dbReference>
<dbReference type="InterPro" id="IPR010310">
    <property type="entry name" value="T7SS_ESAT-6-like"/>
</dbReference>
<evidence type="ECO:0000313" key="2">
    <source>
        <dbReference type="EMBL" id="KAA9135452.1"/>
    </source>
</evidence>
<dbReference type="Gene3D" id="1.10.287.1060">
    <property type="entry name" value="ESAT-6-like"/>
    <property type="match status" value="1"/>
</dbReference>